<dbReference type="Pfam" id="PF09835">
    <property type="entry name" value="DUF2062"/>
    <property type="match status" value="1"/>
</dbReference>
<organism evidence="3 4">
    <name type="scientific">Thalassotalea loyana</name>
    <dbReference type="NCBI Taxonomy" id="280483"/>
    <lineage>
        <taxon>Bacteria</taxon>
        <taxon>Pseudomonadati</taxon>
        <taxon>Pseudomonadota</taxon>
        <taxon>Gammaproteobacteria</taxon>
        <taxon>Alteromonadales</taxon>
        <taxon>Colwelliaceae</taxon>
        <taxon>Thalassotalea</taxon>
    </lineage>
</organism>
<name>A0ABQ6H921_9GAMM</name>
<sequence length="171" mass="19212">MLTLLAKLFQALNSESSSRQIALAIALGFWFGLAPMASLHNLVILFVALFIRVHLSSFILSATFFSGLGYIFSFALTGLGETLLTSSSLSGVFASLYQFDWFKLAHLHHTYTLGAFVFGIFMLVPMYFLSLRLVEKYRESFMATLERYKVVRALKASKFYRLYSSLANQGA</sequence>
<keyword evidence="4" id="KW-1185">Reference proteome</keyword>
<feature type="domain" description="DUF2062" evidence="2">
    <location>
        <begin position="9"/>
        <end position="139"/>
    </location>
</feature>
<keyword evidence="1" id="KW-1133">Transmembrane helix</keyword>
<dbReference type="Proteomes" id="UP001157134">
    <property type="component" value="Unassembled WGS sequence"/>
</dbReference>
<keyword evidence="1" id="KW-0812">Transmembrane</keyword>
<dbReference type="RefSeq" id="WP_284296213.1">
    <property type="nucleotide sequence ID" value="NZ_BSSV01000001.1"/>
</dbReference>
<feature type="transmembrane region" description="Helical" evidence="1">
    <location>
        <begin position="111"/>
        <end position="134"/>
    </location>
</feature>
<evidence type="ECO:0000256" key="1">
    <source>
        <dbReference type="SAM" id="Phobius"/>
    </source>
</evidence>
<reference evidence="3 4" key="1">
    <citation type="submission" date="2023-03" db="EMBL/GenBank/DDBJ databases">
        <title>Thalassotalea loyana LMG 22536T draft genome sequence.</title>
        <authorList>
            <person name="Sawabe T."/>
        </authorList>
    </citation>
    <scope>NUCLEOTIDE SEQUENCE [LARGE SCALE GENOMIC DNA]</scope>
    <source>
        <strain evidence="3 4">LMG 22536</strain>
    </source>
</reference>
<dbReference type="InterPro" id="IPR018639">
    <property type="entry name" value="DUF2062"/>
</dbReference>
<proteinExistence type="predicted"/>
<keyword evidence="1" id="KW-0472">Membrane</keyword>
<dbReference type="InterPro" id="IPR019935">
    <property type="entry name" value="CHP03546"/>
</dbReference>
<evidence type="ECO:0000313" key="3">
    <source>
        <dbReference type="EMBL" id="GLX84623.1"/>
    </source>
</evidence>
<evidence type="ECO:0000313" key="4">
    <source>
        <dbReference type="Proteomes" id="UP001157134"/>
    </source>
</evidence>
<dbReference type="NCBIfam" id="TIGR03546">
    <property type="entry name" value="TIGR03546 family protein"/>
    <property type="match status" value="1"/>
</dbReference>
<feature type="transmembrane region" description="Helical" evidence="1">
    <location>
        <begin position="57"/>
        <end position="76"/>
    </location>
</feature>
<accession>A0ABQ6H921</accession>
<dbReference type="EMBL" id="BSSV01000001">
    <property type="protein sequence ID" value="GLX84623.1"/>
    <property type="molecule type" value="Genomic_DNA"/>
</dbReference>
<comment type="caution">
    <text evidence="3">The sequence shown here is derived from an EMBL/GenBank/DDBJ whole genome shotgun (WGS) entry which is preliminary data.</text>
</comment>
<gene>
    <name evidence="3" type="ORF">tloyanaT_08750</name>
</gene>
<protein>
    <recommendedName>
        <fullName evidence="2">DUF2062 domain-containing protein</fullName>
    </recommendedName>
</protein>
<feature type="transmembrane region" description="Helical" evidence="1">
    <location>
        <begin position="21"/>
        <end position="51"/>
    </location>
</feature>
<evidence type="ECO:0000259" key="2">
    <source>
        <dbReference type="Pfam" id="PF09835"/>
    </source>
</evidence>